<name>A0AAN8R392_9TELE</name>
<dbReference type="Proteomes" id="UP001356427">
    <property type="component" value="Unassembled WGS sequence"/>
</dbReference>
<protein>
    <submittedName>
        <fullName evidence="1">Uncharacterized protein</fullName>
    </submittedName>
</protein>
<reference evidence="1 2" key="1">
    <citation type="submission" date="2021-04" db="EMBL/GenBank/DDBJ databases">
        <authorList>
            <person name="De Guttry C."/>
            <person name="Zahm M."/>
            <person name="Klopp C."/>
            <person name="Cabau C."/>
            <person name="Louis A."/>
            <person name="Berthelot C."/>
            <person name="Parey E."/>
            <person name="Roest Crollius H."/>
            <person name="Montfort J."/>
            <person name="Robinson-Rechavi M."/>
            <person name="Bucao C."/>
            <person name="Bouchez O."/>
            <person name="Gislard M."/>
            <person name="Lluch J."/>
            <person name="Milhes M."/>
            <person name="Lampietro C."/>
            <person name="Lopez Roques C."/>
            <person name="Donnadieu C."/>
            <person name="Braasch I."/>
            <person name="Desvignes T."/>
            <person name="Postlethwait J."/>
            <person name="Bobe J."/>
            <person name="Wedekind C."/>
            <person name="Guiguen Y."/>
        </authorList>
    </citation>
    <scope>NUCLEOTIDE SEQUENCE [LARGE SCALE GENOMIC DNA]</scope>
    <source>
        <strain evidence="1">Cs_M1</strain>
        <tissue evidence="1">Blood</tissue>
    </source>
</reference>
<proteinExistence type="predicted"/>
<dbReference type="EMBL" id="JAGTTL010000016">
    <property type="protein sequence ID" value="KAK6311032.1"/>
    <property type="molecule type" value="Genomic_DNA"/>
</dbReference>
<organism evidence="1 2">
    <name type="scientific">Coregonus suidteri</name>
    <dbReference type="NCBI Taxonomy" id="861788"/>
    <lineage>
        <taxon>Eukaryota</taxon>
        <taxon>Metazoa</taxon>
        <taxon>Chordata</taxon>
        <taxon>Craniata</taxon>
        <taxon>Vertebrata</taxon>
        <taxon>Euteleostomi</taxon>
        <taxon>Actinopterygii</taxon>
        <taxon>Neopterygii</taxon>
        <taxon>Teleostei</taxon>
        <taxon>Protacanthopterygii</taxon>
        <taxon>Salmoniformes</taxon>
        <taxon>Salmonidae</taxon>
        <taxon>Coregoninae</taxon>
        <taxon>Coregonus</taxon>
    </lineage>
</organism>
<dbReference type="AlphaFoldDB" id="A0AAN8R392"/>
<evidence type="ECO:0000313" key="2">
    <source>
        <dbReference type="Proteomes" id="UP001356427"/>
    </source>
</evidence>
<evidence type="ECO:0000313" key="1">
    <source>
        <dbReference type="EMBL" id="KAK6311032.1"/>
    </source>
</evidence>
<sequence length="72" mass="8045">MQTGFPPPLKSTQTVEHGTKISLGLGIFYLVCNPIVNCLLSDLTRWCWHLCVPSHSKSQGNLNTVEDERPVH</sequence>
<keyword evidence="2" id="KW-1185">Reference proteome</keyword>
<accession>A0AAN8R392</accession>
<comment type="caution">
    <text evidence="1">The sequence shown here is derived from an EMBL/GenBank/DDBJ whole genome shotgun (WGS) entry which is preliminary data.</text>
</comment>
<gene>
    <name evidence="1" type="ORF">J4Q44_G00190870</name>
</gene>